<comment type="similarity">
    <text evidence="2">Belongs to the tyrosinase family.</text>
</comment>
<keyword evidence="7 19" id="KW-0479">Metal-binding</keyword>
<dbReference type="PANTHER" id="PTHR11474">
    <property type="entry name" value="TYROSINASE FAMILY MEMBER"/>
    <property type="match status" value="1"/>
</dbReference>
<keyword evidence="3 19" id="KW-0963">Cytoplasm</keyword>
<evidence type="ECO:0000256" key="5">
    <source>
        <dbReference type="ARBA" id="ARBA00022694"/>
    </source>
</evidence>
<evidence type="ECO:0000256" key="12">
    <source>
        <dbReference type="ARBA" id="ARBA00023008"/>
    </source>
</evidence>
<dbReference type="PRINTS" id="PR00092">
    <property type="entry name" value="TYROSINASE"/>
</dbReference>
<keyword evidence="9" id="KW-0833">Ubl conjugation pathway</keyword>
<dbReference type="SUPFAM" id="SSF48056">
    <property type="entry name" value="Di-copper centre-containing domain"/>
    <property type="match status" value="1"/>
</dbReference>
<evidence type="ECO:0000259" key="21">
    <source>
        <dbReference type="PROSITE" id="PS50206"/>
    </source>
</evidence>
<dbReference type="PROSITE" id="PS00498">
    <property type="entry name" value="TYROSINASE_2"/>
    <property type="match status" value="1"/>
</dbReference>
<comment type="similarity">
    <text evidence="19">In the N-terminal section; belongs to the HesA/MoeB/ThiF family. UBA4 subfamily.</text>
</comment>
<accession>A0A2C5YKI6</accession>
<evidence type="ECO:0000256" key="14">
    <source>
        <dbReference type="ARBA" id="ARBA00023150"/>
    </source>
</evidence>
<feature type="domain" description="Rhodanese" evidence="21">
    <location>
        <begin position="851"/>
        <end position="951"/>
    </location>
</feature>
<keyword evidence="6" id="KW-0548">Nucleotidyltransferase</keyword>
<dbReference type="GO" id="GO:0042438">
    <property type="term" value="P:melanin biosynthetic process"/>
    <property type="evidence" value="ECO:0007669"/>
    <property type="project" value="UniProtKB-KW"/>
</dbReference>
<feature type="binding site" evidence="19">
    <location>
        <position position="801"/>
    </location>
    <ligand>
        <name>Zn(2+)</name>
        <dbReference type="ChEBI" id="CHEBI:29105"/>
    </ligand>
</feature>
<dbReference type="Pfam" id="PF00899">
    <property type="entry name" value="ThiF"/>
    <property type="match status" value="1"/>
</dbReference>
<dbReference type="PROSITE" id="PS00497">
    <property type="entry name" value="TYROSINASE_1"/>
    <property type="match status" value="1"/>
</dbReference>
<dbReference type="GO" id="GO:0008641">
    <property type="term" value="F:ubiquitin-like modifier activating enzyme activity"/>
    <property type="evidence" value="ECO:0007669"/>
    <property type="project" value="InterPro"/>
</dbReference>
<dbReference type="GO" id="GO:0004503">
    <property type="term" value="F:tyrosinase activity"/>
    <property type="evidence" value="ECO:0007669"/>
    <property type="project" value="UniProtKB-EC"/>
</dbReference>
<comment type="function">
    <text evidence="19">Plays a central role in 2-thiolation of mcm(5)S(2)U at tRNA wobble positions of cytosolic tRNA(Lys), tRNA(Glu) and tRNA(Gln). Also essential during biosynthesis of the molybdenum cofactor. Acts by mediating the C-terminal thiocarboxylation of sulfur carriers urm1 and MOCS2A. Its N-terminus first activates urm1 and MOCS2A as acyl-adenylates (-COAMP), then the persulfide sulfur on the catalytic cysteine is transferred to urm1 and MOCS2A to form thiocarboxylation (-COSH) of their C-terminus. The reaction probably involves hydrogen sulfide that is generated from the persulfide intermediate and that acts as nucleophile towards urm1 and MOCS2A. Subsequently, a transient disulfide bond is formed. Does not use thiosulfate as sulfur donor; nfs1 probably acting as a sulfur donor for thiocarboxylation reactions.</text>
</comment>
<dbReference type="HAMAP" id="MF_03049">
    <property type="entry name" value="MOCS3_Uba4"/>
    <property type="match status" value="1"/>
</dbReference>
<comment type="catalytic activity">
    <reaction evidence="17">
        <text>2 L-dopa + O2 = 2 L-dopaquinone + 2 H2O</text>
        <dbReference type="Rhea" id="RHEA:34287"/>
        <dbReference type="ChEBI" id="CHEBI:15377"/>
        <dbReference type="ChEBI" id="CHEBI:15379"/>
        <dbReference type="ChEBI" id="CHEBI:57504"/>
        <dbReference type="ChEBI" id="CHEBI:57924"/>
        <dbReference type="EC" id="1.14.18.1"/>
    </reaction>
</comment>
<comment type="pathway">
    <text evidence="19">tRNA modification; 5-methoxycarbonylmethyl-2-thiouridine-tRNA biosynthesis.</text>
</comment>
<dbReference type="Gene3D" id="3.40.50.720">
    <property type="entry name" value="NAD(P)-binding Rossmann-like Domain"/>
    <property type="match status" value="1"/>
</dbReference>
<dbReference type="EC" id="2.7.7.80" evidence="19"/>
<evidence type="ECO:0000313" key="23">
    <source>
        <dbReference type="Proteomes" id="UP000226431"/>
    </source>
</evidence>
<dbReference type="InterPro" id="IPR001763">
    <property type="entry name" value="Rhodanese-like_dom"/>
</dbReference>
<feature type="binding site" evidence="19">
    <location>
        <begin position="617"/>
        <end position="621"/>
    </location>
    <ligand>
        <name>ATP</name>
        <dbReference type="ChEBI" id="CHEBI:30616"/>
    </ligand>
</feature>
<evidence type="ECO:0000313" key="22">
    <source>
        <dbReference type="EMBL" id="PHH69277.1"/>
    </source>
</evidence>
<comment type="catalytic activity">
    <reaction evidence="18">
        <text>L-tyrosine + O2 = L-dopaquinone + H2O</text>
        <dbReference type="Rhea" id="RHEA:18117"/>
        <dbReference type="ChEBI" id="CHEBI:15377"/>
        <dbReference type="ChEBI" id="CHEBI:15379"/>
        <dbReference type="ChEBI" id="CHEBI:57924"/>
        <dbReference type="ChEBI" id="CHEBI:58315"/>
        <dbReference type="EC" id="1.14.18.1"/>
    </reaction>
</comment>
<evidence type="ECO:0000256" key="1">
    <source>
        <dbReference type="ARBA" id="ARBA00004514"/>
    </source>
</evidence>
<feature type="binding site" evidence="19">
    <location>
        <position position="724"/>
    </location>
    <ligand>
        <name>Zn(2+)</name>
        <dbReference type="ChEBI" id="CHEBI:29105"/>
    </ligand>
</feature>
<keyword evidence="12" id="KW-0186">Copper</keyword>
<dbReference type="SUPFAM" id="SSF69572">
    <property type="entry name" value="Activating enzymes of the ubiquitin-like proteins"/>
    <property type="match status" value="1"/>
</dbReference>
<keyword evidence="11 19" id="KW-0067">ATP-binding</keyword>
<evidence type="ECO:0000256" key="10">
    <source>
        <dbReference type="ARBA" id="ARBA00022833"/>
    </source>
</evidence>
<keyword evidence="13" id="KW-0470">Melanin biosynthesis</keyword>
<keyword evidence="14 19" id="KW-0501">Molybdenum cofactor biosynthesis</keyword>
<feature type="binding site" evidence="19">
    <location>
        <begin position="678"/>
        <end position="679"/>
    </location>
    <ligand>
        <name>ATP</name>
        <dbReference type="ChEBI" id="CHEBI:30616"/>
    </ligand>
</feature>
<dbReference type="InterPro" id="IPR035985">
    <property type="entry name" value="Ubiquitin-activating_enz"/>
</dbReference>
<name>A0A2C5YKI6_9HYPO</name>
<keyword evidence="10 19" id="KW-0862">Zinc</keyword>
<dbReference type="UniPathway" id="UPA00344"/>
<organism evidence="22 23">
    <name type="scientific">Ophiocordyceps camponoti-rufipedis</name>
    <dbReference type="NCBI Taxonomy" id="2004952"/>
    <lineage>
        <taxon>Eukaryota</taxon>
        <taxon>Fungi</taxon>
        <taxon>Dikarya</taxon>
        <taxon>Ascomycota</taxon>
        <taxon>Pezizomycotina</taxon>
        <taxon>Sordariomycetes</taxon>
        <taxon>Hypocreomycetidae</taxon>
        <taxon>Hypocreales</taxon>
        <taxon>Ophiocordycipitaceae</taxon>
        <taxon>Ophiocordyceps</taxon>
    </lineage>
</organism>
<dbReference type="InterPro" id="IPR002227">
    <property type="entry name" value="Tyrosinase_Cu-bd"/>
</dbReference>
<feature type="binding site" evidence="19">
    <location>
        <position position="804"/>
    </location>
    <ligand>
        <name>Zn(2+)</name>
        <dbReference type="ChEBI" id="CHEBI:29105"/>
    </ligand>
</feature>
<evidence type="ECO:0000256" key="4">
    <source>
        <dbReference type="ARBA" id="ARBA00022679"/>
    </source>
</evidence>
<keyword evidence="15 19" id="KW-0511">Multifunctional enzyme</keyword>
<feature type="binding site" evidence="19">
    <location>
        <position position="721"/>
    </location>
    <ligand>
        <name>Zn(2+)</name>
        <dbReference type="ChEBI" id="CHEBI:29105"/>
    </ligand>
</feature>
<feature type="compositionally biased region" description="Pro residues" evidence="20">
    <location>
        <begin position="9"/>
        <end position="33"/>
    </location>
</feature>
<evidence type="ECO:0000256" key="3">
    <source>
        <dbReference type="ARBA" id="ARBA00022490"/>
    </source>
</evidence>
<dbReference type="GO" id="GO:0006777">
    <property type="term" value="P:Mo-molybdopterin cofactor biosynthetic process"/>
    <property type="evidence" value="ECO:0007669"/>
    <property type="project" value="UniProtKB-UniRule"/>
</dbReference>
<evidence type="ECO:0000256" key="9">
    <source>
        <dbReference type="ARBA" id="ARBA00022786"/>
    </source>
</evidence>
<feature type="active site" description="Cysteine persulfide intermediate; for sulfurtransferase activity" evidence="19">
    <location>
        <position position="906"/>
    </location>
</feature>
<comment type="function">
    <text evidence="16">Plays a central role in 2-thiolation of mcm(5)S(2)U at tRNA wobble positions of cytosolic tRNA(Lys), tRNA(Glu) and tRNA(Gln). Also essential during biosynthesis of the molybdenum cofactor. Acts by mediating the C-terminal thiocarboxylation of sulfur carriers urm1 and mocs2a. Its N-terminus first activates urm1 and mocs2a as acyl-adenylates (-COAMP), then the persulfide sulfur on the catalytic cysteine is transferred to urm1 and mocs2a to form thiocarboxylation (-COSH) of their C-terminus. The reaction probably involves hydrogen sulfide that is generated from the persulfide intermediate and that acts as a nucleophile towards urm1 and mocs2a. Subsequently, a transient disulfide bond is formed. Does not use thiosulfate as sulfur donor; nfs1 probably acting as a sulfur donor for thiocarboxylation reactions.</text>
</comment>
<feature type="active site" description="Glycyl thioester intermediate; for adenylyltransferase activity" evidence="19">
    <location>
        <position position="738"/>
    </location>
</feature>
<dbReference type="EMBL" id="NJES01000793">
    <property type="protein sequence ID" value="PHH69277.1"/>
    <property type="molecule type" value="Genomic_DNA"/>
</dbReference>
<dbReference type="GO" id="GO:0005524">
    <property type="term" value="F:ATP binding"/>
    <property type="evidence" value="ECO:0007669"/>
    <property type="project" value="UniProtKB-KW"/>
</dbReference>
<feature type="binding site" evidence="19">
    <location>
        <position position="634"/>
    </location>
    <ligand>
        <name>ATP</name>
        <dbReference type="ChEBI" id="CHEBI:30616"/>
    </ligand>
</feature>
<evidence type="ECO:0000256" key="20">
    <source>
        <dbReference type="SAM" id="MobiDB-lite"/>
    </source>
</evidence>
<comment type="catalytic activity">
    <reaction evidence="19">
        <text>[molybdopterin-synthase sulfur-carrier protein]-C-terminal Gly-Gly-AMP + S-sulfanyl-L-cysteinyl-[cysteine desulfurase] + AH2 = [molybdopterin-synthase sulfur-carrier protein]-C-terminal-Gly-aminoethanethioate + L-cysteinyl-[cysteine desulfurase] + A + AMP + 2 H(+)</text>
        <dbReference type="Rhea" id="RHEA:48612"/>
        <dbReference type="Rhea" id="RHEA-COMP:12157"/>
        <dbReference type="Rhea" id="RHEA-COMP:12158"/>
        <dbReference type="Rhea" id="RHEA-COMP:12159"/>
        <dbReference type="Rhea" id="RHEA-COMP:19907"/>
        <dbReference type="ChEBI" id="CHEBI:13193"/>
        <dbReference type="ChEBI" id="CHEBI:15378"/>
        <dbReference type="ChEBI" id="CHEBI:17499"/>
        <dbReference type="ChEBI" id="CHEBI:29950"/>
        <dbReference type="ChEBI" id="CHEBI:61963"/>
        <dbReference type="ChEBI" id="CHEBI:90618"/>
        <dbReference type="ChEBI" id="CHEBI:232372"/>
        <dbReference type="ChEBI" id="CHEBI:456215"/>
        <dbReference type="EC" id="2.8.1.11"/>
    </reaction>
</comment>
<comment type="catalytic activity">
    <reaction evidence="19">
        <text>[molybdopterin-synthase sulfur-carrier protein]-C-terminal Gly-Gly + ATP + H(+) = [molybdopterin-synthase sulfur-carrier protein]-C-terminal Gly-Gly-AMP + diphosphate</text>
        <dbReference type="Rhea" id="RHEA:43616"/>
        <dbReference type="Rhea" id="RHEA-COMP:12159"/>
        <dbReference type="Rhea" id="RHEA-COMP:12202"/>
        <dbReference type="ChEBI" id="CHEBI:15378"/>
        <dbReference type="ChEBI" id="CHEBI:30616"/>
        <dbReference type="ChEBI" id="CHEBI:33019"/>
        <dbReference type="ChEBI" id="CHEBI:90618"/>
        <dbReference type="ChEBI" id="CHEBI:90778"/>
        <dbReference type="EC" id="2.7.7.80"/>
    </reaction>
</comment>
<evidence type="ECO:0000256" key="16">
    <source>
        <dbReference type="ARBA" id="ARBA00043893"/>
    </source>
</evidence>
<comment type="subcellular location">
    <subcellularLocation>
        <location evidence="1">Cytoplasm</location>
        <location evidence="1">Cytosol</location>
    </subcellularLocation>
</comment>
<sequence>MSSNTQNPPKEPPTVPQAPTNPAPTPSNPPPVQDPAKKPTAPEQPPSKDVKPPPETPTTDPNGIPIRKEIRTLSQQERDNLIRAFDAIQKLPPDHEDSYYQIAGYHGEPFRGAGYSNPQWWGGYCNHGNILFPTWHRAYLWRLEVALQRQVPGVMLPYWDEIDDETTKRSGVPEIFLSETYQFADGKTIPNPLRSYTYQKTIFDRLVTNPDTDYSKPKGTKSCRFPFSSLYGAADIQATETHNARMDALGIATTNKYLSNNVKAWLNDASPGAALPSGRGAGAEAGVKGQYLRCLRVPNYVAFSNVTSSARWNDDNVDTPGFVPVVSLETAHNAIHLAFGGVQVPGPDMVPVPEARGDMGENETASFDPVFYFHHCYVDMVFWQWQLLHGQTEEIVIEPQLATYPGTNSVDLQGPTPGVQGNVWLTLDSPLDPFKNPADPSRAMTSRDLVDIRQLGYTYQLPGQEAGEPQEKPKMPAKMPLCPQLVVSGINRSAVSGSFSISAWTTEGQGKLVGLEPILSRWHVTGCANCQAHLEVRVHFPLEGWTNEEAEKAKFKVLVHTRQHPEGLAEIGGKLRLRQASVLVVGAGGLGCPAASYLAGAGVGVLGLVDADSVEVSNLHRQVAHSTERVGMAKVDSAITYLRQLNPTVSYTAHREHLSPHNAQAIVSAYDLVLDCTDNPATRYLISDICVLLGKPLVSASAFQLSGQLTVLNSPPGRGPCYRCLFPRPPPPETVVGCGEGGILGPVVGTMGVLQALEAVTLIAGGEAEEGSSPRMLLLSATAHGRPEFRSVRLRGRRDDCFACSAGGSLTLQHLATSMDYVAFCGLAEPVALLEPEERVSIEEYRRRCVNQPHHVLLDVRGKEHFSLGSMPGAVNVPMHHFSRSEDVVELLEPHVKPDTPIYVVCRVGNDSQVVTRKLKDLGLHQGGERFIGDIVGGVKAWRDTVDPTLPFL</sequence>
<dbReference type="InterPro" id="IPR028885">
    <property type="entry name" value="MOCS3/Uba4"/>
</dbReference>
<feature type="binding site" evidence="19">
    <location>
        <position position="610"/>
    </location>
    <ligand>
        <name>ATP</name>
        <dbReference type="ChEBI" id="CHEBI:30616"/>
    </ligand>
</feature>
<reference evidence="22 23" key="1">
    <citation type="submission" date="2017-06" db="EMBL/GenBank/DDBJ databases">
        <title>Ant-infecting Ophiocordyceps genomes reveal a high diversity of potential behavioral manipulation genes and a possible major role for enterotoxins.</title>
        <authorList>
            <person name="De Bekker C."/>
            <person name="Evans H.C."/>
            <person name="Brachmann A."/>
            <person name="Hughes D.P."/>
        </authorList>
    </citation>
    <scope>NUCLEOTIDE SEQUENCE [LARGE SCALE GENOMIC DNA]</scope>
    <source>
        <strain evidence="22 23">Map16</strain>
    </source>
</reference>
<evidence type="ECO:0000256" key="15">
    <source>
        <dbReference type="ARBA" id="ARBA00023268"/>
    </source>
</evidence>
<feature type="region of interest" description="Disordered" evidence="20">
    <location>
        <begin position="1"/>
        <end position="67"/>
    </location>
</feature>
<dbReference type="GO" id="GO:0061604">
    <property type="term" value="F:molybdopterin-synthase sulfurtransferase activity"/>
    <property type="evidence" value="ECO:0007669"/>
    <property type="project" value="UniProtKB-EC"/>
</dbReference>
<dbReference type="PANTHER" id="PTHR11474:SF76">
    <property type="entry name" value="SHKT DOMAIN-CONTAINING PROTEIN"/>
    <property type="match status" value="1"/>
</dbReference>
<dbReference type="InterPro" id="IPR036873">
    <property type="entry name" value="Rhodanese-like_dom_sf"/>
</dbReference>
<dbReference type="AlphaFoldDB" id="A0A2C5YKI6"/>
<evidence type="ECO:0000256" key="6">
    <source>
        <dbReference type="ARBA" id="ARBA00022695"/>
    </source>
</evidence>
<dbReference type="GO" id="GO:0061605">
    <property type="term" value="F:molybdopterin-synthase adenylyltransferase activity"/>
    <property type="evidence" value="ECO:0007669"/>
    <property type="project" value="UniProtKB-EC"/>
</dbReference>
<evidence type="ECO:0000256" key="11">
    <source>
        <dbReference type="ARBA" id="ARBA00022840"/>
    </source>
</evidence>
<dbReference type="GO" id="GO:0046872">
    <property type="term" value="F:metal ion binding"/>
    <property type="evidence" value="ECO:0007669"/>
    <property type="project" value="UniProtKB-KW"/>
</dbReference>
<keyword evidence="23" id="KW-1185">Reference proteome</keyword>
<comment type="pathway">
    <text evidence="19">Cofactor biosynthesis; molybdopterin biosynthesis.</text>
</comment>
<dbReference type="PROSITE" id="PS50206">
    <property type="entry name" value="RHODANESE_3"/>
    <property type="match status" value="1"/>
</dbReference>
<protein>
    <recommendedName>
        <fullName evidence="19">Adenylyltransferase and sulfurtransferase uba4</fullName>
    </recommendedName>
    <alternativeName>
        <fullName evidence="19">Common component for nitrate reductase and xanthine dehydrogenase protein F</fullName>
    </alternativeName>
    <alternativeName>
        <fullName evidence="19">Ubiquitin-like protein activator 4</fullName>
    </alternativeName>
    <domain>
        <recommendedName>
            <fullName evidence="19">Molybdopterin-synthase adenylyltransferase</fullName>
            <ecNumber evidence="19">2.7.7.80</ecNumber>
        </recommendedName>
        <alternativeName>
            <fullName evidence="19">Adenylyltransferase uba4</fullName>
        </alternativeName>
        <alternativeName>
            <fullName evidence="19">Sulfur carrier protein MOCS2A adenylyltransferase</fullName>
        </alternativeName>
    </domain>
    <domain>
        <recommendedName>
            <fullName evidence="19">Molybdopterin-synthase sulfurtransferase</fullName>
            <ecNumber evidence="19">2.8.1.11</ecNumber>
        </recommendedName>
        <alternativeName>
            <fullName evidence="19">Sulfurtransferase uba4</fullName>
        </alternativeName>
        <alternativeName>
            <fullName evidence="19">Sulfur carrier protein MOCS2A sulfurtransferase</fullName>
        </alternativeName>
    </domain>
</protein>
<dbReference type="InterPro" id="IPR000594">
    <property type="entry name" value="ThiF_NAD_FAD-bd"/>
</dbReference>
<comment type="cofactor">
    <cofactor evidence="19">
        <name>Zn(2+)</name>
        <dbReference type="ChEBI" id="CHEBI:29105"/>
    </cofactor>
    <text evidence="19">Binds 1 zinc ion per subunit.</text>
</comment>
<evidence type="ECO:0000256" key="8">
    <source>
        <dbReference type="ARBA" id="ARBA00022741"/>
    </source>
</evidence>
<evidence type="ECO:0000256" key="18">
    <source>
        <dbReference type="ARBA" id="ARBA00048881"/>
    </source>
</evidence>
<dbReference type="SMART" id="SM00450">
    <property type="entry name" value="RHOD"/>
    <property type="match status" value="1"/>
</dbReference>
<dbReference type="GO" id="GO:0002143">
    <property type="term" value="P:tRNA wobble position uridine thiolation"/>
    <property type="evidence" value="ECO:0007669"/>
    <property type="project" value="InterPro"/>
</dbReference>
<keyword evidence="8 19" id="KW-0547">Nucleotide-binding</keyword>
<keyword evidence="5 19" id="KW-0819">tRNA processing</keyword>
<dbReference type="InterPro" id="IPR050316">
    <property type="entry name" value="Tyrosinase/Hemocyanin"/>
</dbReference>
<evidence type="ECO:0000256" key="2">
    <source>
        <dbReference type="ARBA" id="ARBA00009928"/>
    </source>
</evidence>
<dbReference type="FunFam" id="3.40.50.720:FF:000033">
    <property type="entry name" value="Adenylyltransferase and sulfurtransferase MOCS3"/>
    <property type="match status" value="1"/>
</dbReference>
<proteinExistence type="inferred from homology"/>
<evidence type="ECO:0000256" key="17">
    <source>
        <dbReference type="ARBA" id="ARBA00048233"/>
    </source>
</evidence>
<dbReference type="STRING" id="2004952.A0A2C5YKI6"/>
<dbReference type="Gene3D" id="3.40.250.10">
    <property type="entry name" value="Rhodanese-like domain"/>
    <property type="match status" value="1"/>
</dbReference>
<dbReference type="GO" id="GO:0005829">
    <property type="term" value="C:cytosol"/>
    <property type="evidence" value="ECO:0007669"/>
    <property type="project" value="UniProtKB-SubCell"/>
</dbReference>
<dbReference type="CDD" id="cd00757">
    <property type="entry name" value="ThiF_MoeB_HesA_family"/>
    <property type="match status" value="1"/>
</dbReference>
<evidence type="ECO:0000256" key="13">
    <source>
        <dbReference type="ARBA" id="ARBA00023101"/>
    </source>
</evidence>
<dbReference type="Pfam" id="PF00264">
    <property type="entry name" value="Tyrosinase"/>
    <property type="match status" value="1"/>
</dbReference>
<comment type="caution">
    <text evidence="22">The sequence shown here is derived from an EMBL/GenBank/DDBJ whole genome shotgun (WGS) entry which is preliminary data.</text>
</comment>
<dbReference type="Proteomes" id="UP000226431">
    <property type="component" value="Unassembled WGS sequence"/>
</dbReference>
<gene>
    <name evidence="19" type="primary">uba4</name>
    <name evidence="19" type="synonym">cnxF</name>
    <name evidence="22" type="ORF">CDD80_6867</name>
</gene>
<keyword evidence="4 19" id="KW-0808">Transferase</keyword>
<evidence type="ECO:0000256" key="19">
    <source>
        <dbReference type="HAMAP-Rule" id="MF_03049"/>
    </source>
</evidence>
<dbReference type="Gene3D" id="1.10.1280.10">
    <property type="entry name" value="Di-copper center containing domain from catechol oxidase"/>
    <property type="match status" value="1"/>
</dbReference>
<dbReference type="InterPro" id="IPR008922">
    <property type="entry name" value="Di-copper_centre_dom_sf"/>
</dbReference>
<dbReference type="OrthoDB" id="10261062at2759"/>
<dbReference type="UniPathway" id="UPA00988"/>
<dbReference type="Pfam" id="PF00581">
    <property type="entry name" value="Rhodanese"/>
    <property type="match status" value="1"/>
</dbReference>
<evidence type="ECO:0000256" key="7">
    <source>
        <dbReference type="ARBA" id="ARBA00022723"/>
    </source>
</evidence>
<feature type="binding site" evidence="19">
    <location>
        <position position="589"/>
    </location>
    <ligand>
        <name>ATP</name>
        <dbReference type="ChEBI" id="CHEBI:30616"/>
    </ligand>
</feature>
<dbReference type="EC" id="2.8.1.11" evidence="19"/>